<evidence type="ECO:0000313" key="2">
    <source>
        <dbReference type="Proteomes" id="UP001217485"/>
    </source>
</evidence>
<comment type="caution">
    <text evidence="1">The sequence shown here is derived from an EMBL/GenBank/DDBJ whole genome shotgun (WGS) entry which is preliminary data.</text>
</comment>
<gene>
    <name evidence="1" type="ORF">POL72_03145</name>
</gene>
<dbReference type="RefSeq" id="WP_272093496.1">
    <property type="nucleotide sequence ID" value="NZ_JAQNDK010000001.1"/>
</dbReference>
<organism evidence="1 2">
    <name type="scientific">Sorangium atrum</name>
    <dbReference type="NCBI Taxonomy" id="2995308"/>
    <lineage>
        <taxon>Bacteria</taxon>
        <taxon>Pseudomonadati</taxon>
        <taxon>Myxococcota</taxon>
        <taxon>Polyangia</taxon>
        <taxon>Polyangiales</taxon>
        <taxon>Polyangiaceae</taxon>
        <taxon>Sorangium</taxon>
    </lineage>
</organism>
<name>A0ABT5BRC8_9BACT</name>
<protein>
    <submittedName>
        <fullName evidence="1">Uncharacterized protein</fullName>
    </submittedName>
</protein>
<sequence length="130" mass="13942">MPEFDLLLPDLPRTGAIDPETIFSWPGGFRAGGLSAAIPVANYPTGLRLKVDGANTYVKDVRINYAPRNAANTALDLASASHTSYAIGYAGNNVTLSCPAQQVLTGLDLRYDTVEGKIRVLEIHCRALQP</sequence>
<dbReference type="Proteomes" id="UP001217485">
    <property type="component" value="Unassembled WGS sequence"/>
</dbReference>
<evidence type="ECO:0000313" key="1">
    <source>
        <dbReference type="EMBL" id="MDC0676721.1"/>
    </source>
</evidence>
<proteinExistence type="predicted"/>
<keyword evidence="2" id="KW-1185">Reference proteome</keyword>
<reference evidence="1 2" key="1">
    <citation type="submission" date="2023-01" db="EMBL/GenBank/DDBJ databases">
        <title>Minimal conservation of predation-associated metabolite biosynthetic gene clusters underscores biosynthetic potential of Myxococcota including descriptions for ten novel species: Archangium lansinium sp. nov., Myxococcus landrumus sp. nov., Nannocystis bai.</title>
        <authorList>
            <person name="Ahearne A."/>
            <person name="Stevens C."/>
            <person name="Dowd S."/>
        </authorList>
    </citation>
    <scope>NUCLEOTIDE SEQUENCE [LARGE SCALE GENOMIC DNA]</scope>
    <source>
        <strain evidence="1 2">WIWO2</strain>
    </source>
</reference>
<accession>A0ABT5BRC8</accession>
<dbReference type="EMBL" id="JAQNDK010000001">
    <property type="protein sequence ID" value="MDC0676721.1"/>
    <property type="molecule type" value="Genomic_DNA"/>
</dbReference>